<evidence type="ECO:0000259" key="2">
    <source>
        <dbReference type="Pfam" id="PF01425"/>
    </source>
</evidence>
<protein>
    <submittedName>
        <fullName evidence="3">Amidase family protein</fullName>
    </submittedName>
</protein>
<feature type="compositionally biased region" description="Polar residues" evidence="1">
    <location>
        <begin position="282"/>
        <end position="294"/>
    </location>
</feature>
<reference evidence="3" key="1">
    <citation type="submission" date="2024-05" db="EMBL/GenBank/DDBJ databases">
        <authorList>
            <person name="Kim S."/>
            <person name="Heo J."/>
            <person name="Choi H."/>
            <person name="Choi Y."/>
            <person name="Kwon S.-W."/>
            <person name="Kim Y."/>
        </authorList>
    </citation>
    <scope>NUCLEOTIDE SEQUENCE</scope>
    <source>
        <strain evidence="3">KACC 23698</strain>
    </source>
</reference>
<dbReference type="InterPro" id="IPR036928">
    <property type="entry name" value="AS_sf"/>
</dbReference>
<organism evidence="3">
    <name type="scientific">Alsobacter sp. KACC 23698</name>
    <dbReference type="NCBI Taxonomy" id="3149229"/>
    <lineage>
        <taxon>Bacteria</taxon>
        <taxon>Pseudomonadati</taxon>
        <taxon>Pseudomonadota</taxon>
        <taxon>Alphaproteobacteria</taxon>
        <taxon>Hyphomicrobiales</taxon>
        <taxon>Alsobacteraceae</taxon>
        <taxon>Alsobacter</taxon>
    </lineage>
</organism>
<evidence type="ECO:0000313" key="3">
    <source>
        <dbReference type="EMBL" id="XBO39399.1"/>
    </source>
</evidence>
<evidence type="ECO:0000256" key="1">
    <source>
        <dbReference type="SAM" id="MobiDB-lite"/>
    </source>
</evidence>
<dbReference type="PANTHER" id="PTHR42678:SF34">
    <property type="entry name" value="OS04G0183300 PROTEIN"/>
    <property type="match status" value="1"/>
</dbReference>
<dbReference type="InterPro" id="IPR023631">
    <property type="entry name" value="Amidase_dom"/>
</dbReference>
<dbReference type="Gene3D" id="3.90.1300.10">
    <property type="entry name" value="Amidase signature (AS) domain"/>
    <property type="match status" value="3"/>
</dbReference>
<proteinExistence type="predicted"/>
<accession>A0AAU7JHD2</accession>
<feature type="domain" description="Amidase" evidence="2">
    <location>
        <begin position="172"/>
        <end position="437"/>
    </location>
</feature>
<feature type="compositionally biased region" description="Low complexity" evidence="1">
    <location>
        <begin position="295"/>
        <end position="304"/>
    </location>
</feature>
<dbReference type="PANTHER" id="PTHR42678">
    <property type="entry name" value="AMIDASE"/>
    <property type="match status" value="1"/>
</dbReference>
<dbReference type="AlphaFoldDB" id="A0AAU7JHD2"/>
<name>A0AAU7JHD2_9HYPH</name>
<dbReference type="Pfam" id="PF01425">
    <property type="entry name" value="Amidase"/>
    <property type="match status" value="1"/>
</dbReference>
<dbReference type="SUPFAM" id="SSF75304">
    <property type="entry name" value="Amidase signature (AS) enzymes"/>
    <property type="match status" value="2"/>
</dbReference>
<feature type="region of interest" description="Disordered" evidence="1">
    <location>
        <begin position="282"/>
        <end position="304"/>
    </location>
</feature>
<sequence>MADRIDGRGAPFRLEEATIAELHAAIRAGRTTCVEIVQGYLARVRAYNGVASALVTADGAPVPEVAGVVRGGAPLRFPTRTVAAADVLPEFERYAGPPIEFGRMEPTASDPSVHQQYGMVVGVPYAGQVNALATLNIRGERSVTCRGDYDRHPDEGPLPPGAPPVCEFFRRLPDALEQAAALDAAHGTEPDLEAMPMYGVVFSFKDAFDAKDMRSTGGADARYDIDVPARDHVLVDQLRRKGAIIFAKAVMTEYNGRSGDPGGRHAPEKILPSVLGYQRSSWGGNPSNPYDTTRSASLGSSSGSALSVSTNMVMASLGEETRASCRGPSNHNAVALILPHKAMLGFDGGAIGSDIYVDRSGVHCRTIADAAKVLDALKDPVAGYYDPRDPFTTVPRSSVLADGYARHAMASGAPGALAGRRLGIIRESMVHPPESRCEEPIVVAAVREIQDVLGDRLGATLVESSDPLWSSDPRVERMTVDFRRALARMVPIFMPELLFRLGPDGKPLFEEFAAAIVPTEFMPGKVFGSGRMQPIDYFIELSEERIAPPRNLDIAVVQQQELAMGFRFHIPQYLKRRAQDWAALGFRESLTDFPALNARSKFWGDDQRSAFRNWEEVTDLRNPHGQRQGVNERIMLRELLRRVDMMVILENRLDALVRLHTPLPPAKIGGAPHPGSNMPGSPRDQNLLGESFNGPNAGLTEVLIPAGYVDTVYDPVFRLSPDGTRYLSALSDHPTRIAAPGLPFSLVFRAEPGREDVLLEIASAYEAASRRRVPPPAFGPL</sequence>
<gene>
    <name evidence="3" type="ORF">ABEG18_01020</name>
</gene>
<dbReference type="EMBL" id="CP157484">
    <property type="protein sequence ID" value="XBO39399.1"/>
    <property type="molecule type" value="Genomic_DNA"/>
</dbReference>
<dbReference type="RefSeq" id="WP_406856242.1">
    <property type="nucleotide sequence ID" value="NZ_CP157484.1"/>
</dbReference>